<keyword evidence="3" id="KW-1185">Reference proteome</keyword>
<accession>A0A918U9L5</accession>
<dbReference type="PROSITE" id="PS51797">
    <property type="entry name" value="TCTP_3"/>
    <property type="match status" value="1"/>
</dbReference>
<dbReference type="SUPFAM" id="SSF51316">
    <property type="entry name" value="Mss4-like"/>
    <property type="match status" value="1"/>
</dbReference>
<dbReference type="FunFam" id="2.170.150.10:FF:000002">
    <property type="entry name" value="Translationally-controlled tumor protein homolog"/>
    <property type="match status" value="1"/>
</dbReference>
<reference evidence="2" key="1">
    <citation type="journal article" date="2014" name="Int. J. Syst. Evol. Microbiol.">
        <title>Complete genome sequence of Corynebacterium casei LMG S-19264T (=DSM 44701T), isolated from a smear-ripened cheese.</title>
        <authorList>
            <consortium name="US DOE Joint Genome Institute (JGI-PGF)"/>
            <person name="Walter F."/>
            <person name="Albersmeier A."/>
            <person name="Kalinowski J."/>
            <person name="Ruckert C."/>
        </authorList>
    </citation>
    <scope>NUCLEOTIDE SEQUENCE</scope>
    <source>
        <strain evidence="2">JCM 4790</strain>
    </source>
</reference>
<dbReference type="PANTHER" id="PTHR11991">
    <property type="entry name" value="TRANSLATIONALLY CONTROLLED TUMOR PROTEIN-RELATED"/>
    <property type="match status" value="1"/>
</dbReference>
<reference evidence="2" key="2">
    <citation type="submission" date="2020-09" db="EMBL/GenBank/DDBJ databases">
        <authorList>
            <person name="Sun Q."/>
            <person name="Ohkuma M."/>
        </authorList>
    </citation>
    <scope>NUCLEOTIDE SEQUENCE</scope>
    <source>
        <strain evidence="2">JCM 4790</strain>
    </source>
</reference>
<evidence type="ECO:0000313" key="3">
    <source>
        <dbReference type="Proteomes" id="UP000619244"/>
    </source>
</evidence>
<name>A0A918U9L5_9ACTN</name>
<comment type="caution">
    <text evidence="2">The sequence shown here is derived from an EMBL/GenBank/DDBJ whole genome shotgun (WGS) entry which is preliminary data.</text>
</comment>
<organism evidence="2 3">
    <name type="scientific">Streptomyces minutiscleroticus</name>
    <dbReference type="NCBI Taxonomy" id="68238"/>
    <lineage>
        <taxon>Bacteria</taxon>
        <taxon>Bacillati</taxon>
        <taxon>Actinomycetota</taxon>
        <taxon>Actinomycetes</taxon>
        <taxon>Kitasatosporales</taxon>
        <taxon>Streptomycetaceae</taxon>
        <taxon>Streptomyces</taxon>
    </lineage>
</organism>
<dbReference type="InterPro" id="IPR018105">
    <property type="entry name" value="Translational_control_tumour_p"/>
</dbReference>
<dbReference type="InterPro" id="IPR011323">
    <property type="entry name" value="Mss4/transl-control_tumour"/>
</dbReference>
<dbReference type="InterPro" id="IPR034737">
    <property type="entry name" value="TCTP"/>
</dbReference>
<dbReference type="AlphaFoldDB" id="A0A918U9L5"/>
<dbReference type="GO" id="GO:0005737">
    <property type="term" value="C:cytoplasm"/>
    <property type="evidence" value="ECO:0007669"/>
    <property type="project" value="TreeGrafter"/>
</dbReference>
<dbReference type="PANTHER" id="PTHR11991:SF0">
    <property type="entry name" value="TRANSLATIONALLY-CONTROLLED TUMOR PROTEIN"/>
    <property type="match status" value="1"/>
</dbReference>
<dbReference type="PRINTS" id="PR01653">
    <property type="entry name" value="TCTPROTEIN"/>
</dbReference>
<dbReference type="GO" id="GO:0005509">
    <property type="term" value="F:calcium ion binding"/>
    <property type="evidence" value="ECO:0007669"/>
    <property type="project" value="TreeGrafter"/>
</dbReference>
<feature type="domain" description="TCTP" evidence="1">
    <location>
        <begin position="1"/>
        <end position="163"/>
    </location>
</feature>
<evidence type="ECO:0000259" key="1">
    <source>
        <dbReference type="PROSITE" id="PS51797"/>
    </source>
</evidence>
<dbReference type="RefSeq" id="WP_190195185.1">
    <property type="nucleotide sequence ID" value="NZ_BMVU01000109.1"/>
</dbReference>
<dbReference type="Gene3D" id="2.170.150.10">
    <property type="entry name" value="Metal Binding Protein, Guanine Nucleotide Exchange Factor, Chain A"/>
    <property type="match status" value="1"/>
</dbReference>
<dbReference type="InterPro" id="IPR011057">
    <property type="entry name" value="Mss4-like_sf"/>
</dbReference>
<sequence>MLLYTDTINGDELFSDAFPVKEAGAAYEVDCQMIQVKSGVDVDIAGDGQDEEPDEGASTANNVVVSFQLQQTSFDKKSYMTHIKGYMKALEAKLRDTDPARLNSFKEEAGALVKAILGDFEKYEFYTGQSMDPDGMVALLSYRADGTTPYFTFFKDGTKVQKL</sequence>
<gene>
    <name evidence="2" type="ORF">GCM10010358_80260</name>
</gene>
<dbReference type="Proteomes" id="UP000619244">
    <property type="component" value="Unassembled WGS sequence"/>
</dbReference>
<protein>
    <recommendedName>
        <fullName evidence="1">TCTP domain-containing protein</fullName>
    </recommendedName>
</protein>
<proteinExistence type="predicted"/>
<dbReference type="Pfam" id="PF00838">
    <property type="entry name" value="TCTP"/>
    <property type="match status" value="1"/>
</dbReference>
<dbReference type="EMBL" id="BMVU01000109">
    <property type="protein sequence ID" value="GGY16525.1"/>
    <property type="molecule type" value="Genomic_DNA"/>
</dbReference>
<evidence type="ECO:0000313" key="2">
    <source>
        <dbReference type="EMBL" id="GGY16525.1"/>
    </source>
</evidence>